<evidence type="ECO:0000256" key="2">
    <source>
        <dbReference type="ARBA" id="ARBA00022598"/>
    </source>
</evidence>
<keyword evidence="6" id="KW-1185">Reference proteome</keyword>
<dbReference type="GO" id="GO:0016874">
    <property type="term" value="F:ligase activity"/>
    <property type="evidence" value="ECO:0007669"/>
    <property type="project" value="UniProtKB-KW"/>
</dbReference>
<dbReference type="Gene3D" id="3.30.300.30">
    <property type="match status" value="1"/>
</dbReference>
<dbReference type="InterPro" id="IPR020845">
    <property type="entry name" value="AMP-binding_CS"/>
</dbReference>
<dbReference type="InterPro" id="IPR000873">
    <property type="entry name" value="AMP-dep_synth/lig_dom"/>
</dbReference>
<gene>
    <name evidence="5" type="ORF">GCM10008014_30340</name>
</gene>
<comment type="caution">
    <text evidence="5">The sequence shown here is derived from an EMBL/GenBank/DDBJ whole genome shotgun (WGS) entry which is preliminary data.</text>
</comment>
<dbReference type="EMBL" id="BMFU01000004">
    <property type="protein sequence ID" value="GGH58074.1"/>
    <property type="molecule type" value="Genomic_DNA"/>
</dbReference>
<accession>A0ABQ1ZCE6</accession>
<dbReference type="InterPro" id="IPR042099">
    <property type="entry name" value="ANL_N_sf"/>
</dbReference>
<dbReference type="InterPro" id="IPR025110">
    <property type="entry name" value="AMP-bd_C"/>
</dbReference>
<feature type="domain" description="AMP-dependent synthetase/ligase" evidence="3">
    <location>
        <begin position="11"/>
        <end position="351"/>
    </location>
</feature>
<proteinExistence type="inferred from homology"/>
<dbReference type="SUPFAM" id="SSF56801">
    <property type="entry name" value="Acetyl-CoA synthetase-like"/>
    <property type="match status" value="1"/>
</dbReference>
<keyword evidence="2 5" id="KW-0436">Ligase</keyword>
<sequence length="494" mass="54628">MWSDENRTFRIVDDAGEWSYQQIRTRIGKLAGALTTNGVVEGDRVAVLCENSVSFFVGIMSGLILNATVIPLDPQLPLNELIKLVKNVDAKILCTSGTRPERIIMDEALRIETNGITILDESSGHWDADRFGQYFTDTPKDPTVPAFILFTSGTSGHPKGVTLSHEAVCKNVQSIMDWILPSCQDRFLITKTLVHSSTLLCEVLVALRADATVFMLNPVVPISVTVKRILELKPTIIGLNPTLLWLLNRSIKDSRSSSVKLIVSSGAVAAPDLLNESERKWPNAKIINAYGLTEAGPRVTMQKLNQPSKKGSVGHPVPNVKIRVVKDGFTCQVNEIGCIFVKSDSMMNGYWKDNEATEQKIQAGWINTGDIGYLDEDSELFVVGRKDDMIIRGSHNIDPNYVEDVLRSYKGIKECLVFGVVDKVNSNKIVCYIVPEEDCGLDISKVFDYCAKLLAPYECPQEILLKDAIPKTSNGKVSRKLAAEQYVTFLTTSN</sequence>
<evidence type="ECO:0000259" key="3">
    <source>
        <dbReference type="Pfam" id="PF00501"/>
    </source>
</evidence>
<dbReference type="PROSITE" id="PS00455">
    <property type="entry name" value="AMP_BINDING"/>
    <property type="match status" value="1"/>
</dbReference>
<evidence type="ECO:0000259" key="4">
    <source>
        <dbReference type="Pfam" id="PF13193"/>
    </source>
</evidence>
<dbReference type="PANTHER" id="PTHR43201">
    <property type="entry name" value="ACYL-COA SYNTHETASE"/>
    <property type="match status" value="1"/>
</dbReference>
<dbReference type="Proteomes" id="UP000652153">
    <property type="component" value="Unassembled WGS sequence"/>
</dbReference>
<dbReference type="InterPro" id="IPR045851">
    <property type="entry name" value="AMP-bd_C_sf"/>
</dbReference>
<protein>
    <submittedName>
        <fullName evidence="5">Acyl--CoA ligase</fullName>
    </submittedName>
</protein>
<feature type="domain" description="AMP-binding enzyme C-terminal" evidence="4">
    <location>
        <begin position="402"/>
        <end position="476"/>
    </location>
</feature>
<evidence type="ECO:0000313" key="6">
    <source>
        <dbReference type="Proteomes" id="UP000652153"/>
    </source>
</evidence>
<dbReference type="Gene3D" id="3.40.50.12780">
    <property type="entry name" value="N-terminal domain of ligase-like"/>
    <property type="match status" value="1"/>
</dbReference>
<organism evidence="5 6">
    <name type="scientific">Paenibacillus silvae</name>
    <dbReference type="NCBI Taxonomy" id="1325358"/>
    <lineage>
        <taxon>Bacteria</taxon>
        <taxon>Bacillati</taxon>
        <taxon>Bacillota</taxon>
        <taxon>Bacilli</taxon>
        <taxon>Bacillales</taxon>
        <taxon>Paenibacillaceae</taxon>
        <taxon>Paenibacillus</taxon>
    </lineage>
</organism>
<name>A0ABQ1ZCE6_9BACL</name>
<dbReference type="Pfam" id="PF13193">
    <property type="entry name" value="AMP-binding_C"/>
    <property type="match status" value="1"/>
</dbReference>
<dbReference type="PANTHER" id="PTHR43201:SF5">
    <property type="entry name" value="MEDIUM-CHAIN ACYL-COA LIGASE ACSF2, MITOCHONDRIAL"/>
    <property type="match status" value="1"/>
</dbReference>
<dbReference type="Pfam" id="PF00501">
    <property type="entry name" value="AMP-binding"/>
    <property type="match status" value="1"/>
</dbReference>
<evidence type="ECO:0000256" key="1">
    <source>
        <dbReference type="ARBA" id="ARBA00006432"/>
    </source>
</evidence>
<comment type="similarity">
    <text evidence="1">Belongs to the ATP-dependent AMP-binding enzyme family.</text>
</comment>
<evidence type="ECO:0000313" key="5">
    <source>
        <dbReference type="EMBL" id="GGH58074.1"/>
    </source>
</evidence>
<reference evidence="6" key="1">
    <citation type="journal article" date="2019" name="Int. J. Syst. Evol. Microbiol.">
        <title>The Global Catalogue of Microorganisms (GCM) 10K type strain sequencing project: providing services to taxonomists for standard genome sequencing and annotation.</title>
        <authorList>
            <consortium name="The Broad Institute Genomics Platform"/>
            <consortium name="The Broad Institute Genome Sequencing Center for Infectious Disease"/>
            <person name="Wu L."/>
            <person name="Ma J."/>
        </authorList>
    </citation>
    <scope>NUCLEOTIDE SEQUENCE [LARGE SCALE GENOMIC DNA]</scope>
    <source>
        <strain evidence="6">CGMCC 1.12770</strain>
    </source>
</reference>